<dbReference type="EnsemblMetazoa" id="ASTEI11551-RA">
    <property type="protein sequence ID" value="ASTEI11551-PA"/>
    <property type="gene ID" value="ASTEI11551"/>
</dbReference>
<dbReference type="VEuPathDB" id="VectorBase:ASTEI20_037911"/>
<dbReference type="Proteomes" id="UP000076408">
    <property type="component" value="Unassembled WGS sequence"/>
</dbReference>
<evidence type="ECO:0000313" key="3">
    <source>
        <dbReference type="Proteomes" id="UP000076408"/>
    </source>
</evidence>
<dbReference type="Gene3D" id="2.40.10.10">
    <property type="entry name" value="Trypsin-like serine proteases"/>
    <property type="match status" value="2"/>
</dbReference>
<dbReference type="PANTHER" id="PTHR24260">
    <property type="match status" value="1"/>
</dbReference>
<dbReference type="PRINTS" id="PR00722">
    <property type="entry name" value="CHYMOTRYPSIN"/>
</dbReference>
<dbReference type="GO" id="GO:0004252">
    <property type="term" value="F:serine-type endopeptidase activity"/>
    <property type="evidence" value="ECO:0007669"/>
    <property type="project" value="InterPro"/>
</dbReference>
<name>A0A182YSW5_ANOST</name>
<dbReference type="SMART" id="SM00020">
    <property type="entry name" value="Tryp_SPc"/>
    <property type="match status" value="1"/>
</dbReference>
<reference evidence="2" key="2">
    <citation type="submission" date="2020-05" db="UniProtKB">
        <authorList>
            <consortium name="EnsemblMetazoa"/>
        </authorList>
    </citation>
    <scope>IDENTIFICATION</scope>
    <source>
        <strain evidence="2">Indian</strain>
    </source>
</reference>
<dbReference type="VEuPathDB" id="VectorBase:ASTEI11551"/>
<dbReference type="VEuPathDB" id="VectorBase:ASTE003553"/>
<dbReference type="AlphaFoldDB" id="A0A182YSW5"/>
<dbReference type="OMA" id="VSWICAG"/>
<sequence length="278" mass="30562">MAALEDERQKNDIELAMMPNVRESLDDCHMRYYKYDIPSVEYSVYDRPRLKFREFPHLATIGWTGLDGTVQWNCMGTLVWENFILTSARCTRNENQVAPDVTRMGNPGAEQQIKIAEVIRHPEYREGGRQHNIALLRLESKFEVDATVVPACLWGKEEIKFRTMEAVSGTDLGTSTVSKVTVRPVTGGCGGLASNGTGQSSNLCVENSELDSCLGNTGGFLQVSLLHSAKVSPFVVAIGSAASNSCAQSKPFEYTKVSAYVPWIRSTIEAAGEPAWGS</sequence>
<dbReference type="Pfam" id="PF00089">
    <property type="entry name" value="Trypsin"/>
    <property type="match status" value="1"/>
</dbReference>
<comment type="similarity">
    <text evidence="1">Belongs to the peptidase S1 family. CLIP subfamily.</text>
</comment>
<dbReference type="SUPFAM" id="SSF50494">
    <property type="entry name" value="Trypsin-like serine proteases"/>
    <property type="match status" value="1"/>
</dbReference>
<dbReference type="InterPro" id="IPR043504">
    <property type="entry name" value="Peptidase_S1_PA_chymotrypsin"/>
</dbReference>
<dbReference type="InterPro" id="IPR009003">
    <property type="entry name" value="Peptidase_S1_PA"/>
</dbReference>
<dbReference type="InterPro" id="IPR051333">
    <property type="entry name" value="CLIP_Serine_Protease"/>
</dbReference>
<dbReference type="PROSITE" id="PS50240">
    <property type="entry name" value="TRYPSIN_DOM"/>
    <property type="match status" value="1"/>
</dbReference>
<proteinExistence type="inferred from homology"/>
<protein>
    <submittedName>
        <fullName evidence="2">Uncharacterized protein</fullName>
    </submittedName>
</protein>
<evidence type="ECO:0000256" key="1">
    <source>
        <dbReference type="ARBA" id="ARBA00024195"/>
    </source>
</evidence>
<dbReference type="InterPro" id="IPR001254">
    <property type="entry name" value="Trypsin_dom"/>
</dbReference>
<organism evidence="2 3">
    <name type="scientific">Anopheles stephensi</name>
    <name type="common">Indo-Pakistan malaria mosquito</name>
    <dbReference type="NCBI Taxonomy" id="30069"/>
    <lineage>
        <taxon>Eukaryota</taxon>
        <taxon>Metazoa</taxon>
        <taxon>Ecdysozoa</taxon>
        <taxon>Arthropoda</taxon>
        <taxon>Hexapoda</taxon>
        <taxon>Insecta</taxon>
        <taxon>Pterygota</taxon>
        <taxon>Neoptera</taxon>
        <taxon>Endopterygota</taxon>
        <taxon>Diptera</taxon>
        <taxon>Nematocera</taxon>
        <taxon>Culicoidea</taxon>
        <taxon>Culicidae</taxon>
        <taxon>Anophelinae</taxon>
        <taxon>Anopheles</taxon>
    </lineage>
</organism>
<dbReference type="PANTHER" id="PTHR24260:SF147">
    <property type="entry name" value="EG:BACR7A4.3 PROTEIN-RELATED"/>
    <property type="match status" value="1"/>
</dbReference>
<dbReference type="GO" id="GO:0006508">
    <property type="term" value="P:proteolysis"/>
    <property type="evidence" value="ECO:0007669"/>
    <property type="project" value="InterPro"/>
</dbReference>
<keyword evidence="3" id="KW-1185">Reference proteome</keyword>
<evidence type="ECO:0000313" key="2">
    <source>
        <dbReference type="EnsemblMetazoa" id="ASTEI11551-PA"/>
    </source>
</evidence>
<dbReference type="InterPro" id="IPR001314">
    <property type="entry name" value="Peptidase_S1A"/>
</dbReference>
<reference evidence="3" key="1">
    <citation type="journal article" date="2014" name="Genome Biol.">
        <title>Genome analysis of a major urban malaria vector mosquito, Anopheles stephensi.</title>
        <authorList>
            <person name="Jiang X."/>
            <person name="Peery A."/>
            <person name="Hall A.B."/>
            <person name="Sharma A."/>
            <person name="Chen X.G."/>
            <person name="Waterhouse R.M."/>
            <person name="Komissarov A."/>
            <person name="Riehle M.M."/>
            <person name="Shouche Y."/>
            <person name="Sharakhova M.V."/>
            <person name="Lawson D."/>
            <person name="Pakpour N."/>
            <person name="Arensburger P."/>
            <person name="Davidson V.L."/>
            <person name="Eiglmeier K."/>
            <person name="Emrich S."/>
            <person name="George P."/>
            <person name="Kennedy R.C."/>
            <person name="Mane S.P."/>
            <person name="Maslen G."/>
            <person name="Oringanje C."/>
            <person name="Qi Y."/>
            <person name="Settlage R."/>
            <person name="Tojo M."/>
            <person name="Tubio J.M."/>
            <person name="Unger M.F."/>
            <person name="Wang B."/>
            <person name="Vernick K.D."/>
            <person name="Ribeiro J.M."/>
            <person name="James A.A."/>
            <person name="Michel K."/>
            <person name="Riehle M.A."/>
            <person name="Luckhart S."/>
            <person name="Sharakhov I.V."/>
            <person name="Tu Z."/>
        </authorList>
    </citation>
    <scope>NUCLEOTIDE SEQUENCE [LARGE SCALE GENOMIC DNA]</scope>
    <source>
        <strain evidence="3">Indian</strain>
    </source>
</reference>
<accession>A0A182YSW5</accession>
<dbReference type="STRING" id="30069.A0A182YSW5"/>